<gene>
    <name evidence="3" type="ORF">BGZ97_008497</name>
</gene>
<dbReference type="PANTHER" id="PTHR12242:SF1">
    <property type="entry name" value="MYND-TYPE DOMAIN-CONTAINING PROTEIN"/>
    <property type="match status" value="1"/>
</dbReference>
<feature type="transmembrane region" description="Helical" evidence="2">
    <location>
        <begin position="37"/>
        <end position="57"/>
    </location>
</feature>
<keyword evidence="2" id="KW-1133">Transmembrane helix</keyword>
<feature type="compositionally biased region" description="Basic and acidic residues" evidence="1">
    <location>
        <begin position="259"/>
        <end position="269"/>
    </location>
</feature>
<evidence type="ECO:0000313" key="4">
    <source>
        <dbReference type="Proteomes" id="UP000823405"/>
    </source>
</evidence>
<feature type="transmembrane region" description="Helical" evidence="2">
    <location>
        <begin position="107"/>
        <end position="131"/>
    </location>
</feature>
<organism evidence="3 4">
    <name type="scientific">Linnemannia gamsii</name>
    <dbReference type="NCBI Taxonomy" id="64522"/>
    <lineage>
        <taxon>Eukaryota</taxon>
        <taxon>Fungi</taxon>
        <taxon>Fungi incertae sedis</taxon>
        <taxon>Mucoromycota</taxon>
        <taxon>Mortierellomycotina</taxon>
        <taxon>Mortierellomycetes</taxon>
        <taxon>Mortierellales</taxon>
        <taxon>Mortierellaceae</taxon>
        <taxon>Linnemannia</taxon>
    </lineage>
</organism>
<feature type="transmembrane region" description="Helical" evidence="2">
    <location>
        <begin position="63"/>
        <end position="86"/>
    </location>
</feature>
<sequence length="320" mass="35719">MTTTTPTPTGLRKFLKYDTLDLSRVVSSNIVDARTLLIIRAIVALHLVAVFIATLYVSARDNVFYMVPTTFTNLSNIGLTAYYLTAAYHSHSYVKTKTLASLTNQHWFLTSALSLLYASVVVFHIVVPAIYWGMLFDPNNTMDTLNKYVDFSHHGADFACILIEMVFNRMELPWVAILGPLGMIILYMFLAWVYFAARNEWLYGFLDWSKGPVAAGWYIGLLVIFALLFVLQKYIHQGRDSALKGRRAVVAAQDGTGAFEKHHPQQKDNGDEEASLGGRQVQDIKNGGGDKTELEDIPLSDDKEEVPGVNVAVSKQELDA</sequence>
<proteinExistence type="predicted"/>
<evidence type="ECO:0000256" key="2">
    <source>
        <dbReference type="SAM" id="Phobius"/>
    </source>
</evidence>
<feature type="transmembrane region" description="Helical" evidence="2">
    <location>
        <begin position="174"/>
        <end position="195"/>
    </location>
</feature>
<dbReference type="PANTHER" id="PTHR12242">
    <property type="entry name" value="OS02G0130600 PROTEIN-RELATED"/>
    <property type="match status" value="1"/>
</dbReference>
<evidence type="ECO:0000256" key="1">
    <source>
        <dbReference type="SAM" id="MobiDB-lite"/>
    </source>
</evidence>
<feature type="region of interest" description="Disordered" evidence="1">
    <location>
        <begin position="259"/>
        <end position="320"/>
    </location>
</feature>
<reference evidence="3" key="1">
    <citation type="journal article" date="2020" name="Fungal Divers.">
        <title>Resolving the Mortierellaceae phylogeny through synthesis of multi-gene phylogenetics and phylogenomics.</title>
        <authorList>
            <person name="Vandepol N."/>
            <person name="Liber J."/>
            <person name="Desiro A."/>
            <person name="Na H."/>
            <person name="Kennedy M."/>
            <person name="Barry K."/>
            <person name="Grigoriev I.V."/>
            <person name="Miller A.N."/>
            <person name="O'Donnell K."/>
            <person name="Stajich J.E."/>
            <person name="Bonito G."/>
        </authorList>
    </citation>
    <scope>NUCLEOTIDE SEQUENCE</scope>
    <source>
        <strain evidence="3">NVP60</strain>
    </source>
</reference>
<name>A0A9P6RMU8_9FUNG</name>
<feature type="compositionally biased region" description="Acidic residues" evidence="1">
    <location>
        <begin position="295"/>
        <end position="304"/>
    </location>
</feature>
<evidence type="ECO:0000313" key="3">
    <source>
        <dbReference type="EMBL" id="KAG0322147.1"/>
    </source>
</evidence>
<dbReference type="AlphaFoldDB" id="A0A9P6RMU8"/>
<accession>A0A9P6RMU8</accession>
<comment type="caution">
    <text evidence="3">The sequence shown here is derived from an EMBL/GenBank/DDBJ whole genome shotgun (WGS) entry which is preliminary data.</text>
</comment>
<keyword evidence="2" id="KW-0472">Membrane</keyword>
<dbReference type="Proteomes" id="UP000823405">
    <property type="component" value="Unassembled WGS sequence"/>
</dbReference>
<dbReference type="EMBL" id="JAAAIN010000039">
    <property type="protein sequence ID" value="KAG0322147.1"/>
    <property type="molecule type" value="Genomic_DNA"/>
</dbReference>
<dbReference type="GO" id="GO:0016020">
    <property type="term" value="C:membrane"/>
    <property type="evidence" value="ECO:0007669"/>
    <property type="project" value="TreeGrafter"/>
</dbReference>
<protein>
    <recommendedName>
        <fullName evidence="5">FAR-17a/AIG1-like protein</fullName>
    </recommendedName>
</protein>
<evidence type="ECO:0008006" key="5">
    <source>
        <dbReference type="Google" id="ProtNLM"/>
    </source>
</evidence>
<feature type="transmembrane region" description="Helical" evidence="2">
    <location>
        <begin position="215"/>
        <end position="235"/>
    </location>
</feature>
<keyword evidence="2" id="KW-0812">Transmembrane</keyword>
<dbReference type="OrthoDB" id="419711at2759"/>
<keyword evidence="4" id="KW-1185">Reference proteome</keyword>